<name>A0A0K0F5T2_STRVS</name>
<keyword evidence="1" id="KW-0472">Membrane</keyword>
<dbReference type="WBParaSite" id="SVE_0417400.1">
    <property type="protein sequence ID" value="SVE_0417400.1"/>
    <property type="gene ID" value="SVE_0417400"/>
</dbReference>
<reference evidence="2" key="1">
    <citation type="submission" date="2014-07" db="EMBL/GenBank/DDBJ databases">
        <authorList>
            <person name="Martin A.A"/>
            <person name="De Silva N."/>
        </authorList>
    </citation>
    <scope>NUCLEOTIDE SEQUENCE</scope>
</reference>
<evidence type="ECO:0000313" key="3">
    <source>
        <dbReference type="WBParaSite" id="SVE_0417400.1"/>
    </source>
</evidence>
<evidence type="ECO:0000256" key="1">
    <source>
        <dbReference type="SAM" id="Phobius"/>
    </source>
</evidence>
<reference evidence="3" key="2">
    <citation type="submission" date="2015-08" db="UniProtKB">
        <authorList>
            <consortium name="WormBaseParasite"/>
        </authorList>
    </citation>
    <scope>IDENTIFICATION</scope>
</reference>
<accession>A0A0K0F5T2</accession>
<feature type="transmembrane region" description="Helical" evidence="1">
    <location>
        <begin position="55"/>
        <end position="77"/>
    </location>
</feature>
<proteinExistence type="predicted"/>
<keyword evidence="2" id="KW-1185">Reference proteome</keyword>
<organism evidence="2 3">
    <name type="scientific">Strongyloides venezuelensis</name>
    <name type="common">Threadworm</name>
    <dbReference type="NCBI Taxonomy" id="75913"/>
    <lineage>
        <taxon>Eukaryota</taxon>
        <taxon>Metazoa</taxon>
        <taxon>Ecdysozoa</taxon>
        <taxon>Nematoda</taxon>
        <taxon>Chromadorea</taxon>
        <taxon>Rhabditida</taxon>
        <taxon>Tylenchina</taxon>
        <taxon>Panagrolaimomorpha</taxon>
        <taxon>Strongyloidoidea</taxon>
        <taxon>Strongyloididae</taxon>
        <taxon>Strongyloides</taxon>
    </lineage>
</organism>
<dbReference type="AlphaFoldDB" id="A0A0K0F5T2"/>
<keyword evidence="1" id="KW-0812">Transmembrane</keyword>
<dbReference type="Proteomes" id="UP000035680">
    <property type="component" value="Unassembled WGS sequence"/>
</dbReference>
<evidence type="ECO:0000313" key="2">
    <source>
        <dbReference type="Proteomes" id="UP000035680"/>
    </source>
</evidence>
<sequence length="86" mass="10492">MFLYFKICITKHINSFLIYLFLNKKIIPLSFGDMKRRYRFYGEYLAKINLIFRKASMYILMLSIHRILNTFIVKLIMLRKHIKPKG</sequence>
<keyword evidence="1" id="KW-1133">Transmembrane helix</keyword>
<protein>
    <submittedName>
        <fullName evidence="3">Uncharacterized protein</fullName>
    </submittedName>
</protein>